<dbReference type="EMBL" id="BGZK01000337">
    <property type="protein sequence ID" value="GBP37662.1"/>
    <property type="molecule type" value="Genomic_DNA"/>
</dbReference>
<proteinExistence type="predicted"/>
<dbReference type="AlphaFoldDB" id="A0A4C1VH44"/>
<keyword evidence="3" id="KW-1185">Reference proteome</keyword>
<sequence>MAPHGLRPPPVSRRATDDVNLYLPVGGFFYGTTYLRLKYFILPTNQSCKREVARSSGNELVTSVAEGMTSEVEEFSNESFHGKRNVGRSSPRRTDDLKGIAGEDWTQRAGLSRLG</sequence>
<organism evidence="2 3">
    <name type="scientific">Eumeta variegata</name>
    <name type="common">Bagworm moth</name>
    <name type="synonym">Eumeta japonica</name>
    <dbReference type="NCBI Taxonomy" id="151549"/>
    <lineage>
        <taxon>Eukaryota</taxon>
        <taxon>Metazoa</taxon>
        <taxon>Ecdysozoa</taxon>
        <taxon>Arthropoda</taxon>
        <taxon>Hexapoda</taxon>
        <taxon>Insecta</taxon>
        <taxon>Pterygota</taxon>
        <taxon>Neoptera</taxon>
        <taxon>Endopterygota</taxon>
        <taxon>Lepidoptera</taxon>
        <taxon>Glossata</taxon>
        <taxon>Ditrysia</taxon>
        <taxon>Tineoidea</taxon>
        <taxon>Psychidae</taxon>
        <taxon>Oiketicinae</taxon>
        <taxon>Eumeta</taxon>
    </lineage>
</organism>
<protein>
    <submittedName>
        <fullName evidence="2">Uncharacterized protein</fullName>
    </submittedName>
</protein>
<evidence type="ECO:0000313" key="3">
    <source>
        <dbReference type="Proteomes" id="UP000299102"/>
    </source>
</evidence>
<dbReference type="Proteomes" id="UP000299102">
    <property type="component" value="Unassembled WGS sequence"/>
</dbReference>
<evidence type="ECO:0000313" key="2">
    <source>
        <dbReference type="EMBL" id="GBP37662.1"/>
    </source>
</evidence>
<evidence type="ECO:0000256" key="1">
    <source>
        <dbReference type="SAM" id="MobiDB-lite"/>
    </source>
</evidence>
<accession>A0A4C1VH44</accession>
<comment type="caution">
    <text evidence="2">The sequence shown here is derived from an EMBL/GenBank/DDBJ whole genome shotgun (WGS) entry which is preliminary data.</text>
</comment>
<reference evidence="2 3" key="1">
    <citation type="journal article" date="2019" name="Commun. Biol.">
        <title>The bagworm genome reveals a unique fibroin gene that provides high tensile strength.</title>
        <authorList>
            <person name="Kono N."/>
            <person name="Nakamura H."/>
            <person name="Ohtoshi R."/>
            <person name="Tomita M."/>
            <person name="Numata K."/>
            <person name="Arakawa K."/>
        </authorList>
    </citation>
    <scope>NUCLEOTIDE SEQUENCE [LARGE SCALE GENOMIC DNA]</scope>
</reference>
<name>A0A4C1VH44_EUMVA</name>
<feature type="region of interest" description="Disordered" evidence="1">
    <location>
        <begin position="73"/>
        <end position="101"/>
    </location>
</feature>
<gene>
    <name evidence="2" type="ORF">EVAR_23710_1</name>
</gene>